<keyword evidence="1 2" id="KW-0129">CBS domain</keyword>
<dbReference type="Proteomes" id="UP000579153">
    <property type="component" value="Unassembled WGS sequence"/>
</dbReference>
<evidence type="ECO:0000313" key="4">
    <source>
        <dbReference type="EMBL" id="MBB5782813.1"/>
    </source>
</evidence>
<reference evidence="4 5" key="1">
    <citation type="submission" date="2020-08" db="EMBL/GenBank/DDBJ databases">
        <title>Sequencing the genomes of 1000 actinobacteria strains.</title>
        <authorList>
            <person name="Klenk H.-P."/>
        </authorList>
    </citation>
    <scope>NUCLEOTIDE SEQUENCE [LARGE SCALE GENOMIC DNA]</scope>
    <source>
        <strain evidence="4 5">DSM 45507</strain>
    </source>
</reference>
<dbReference type="PANTHER" id="PTHR43080:SF2">
    <property type="entry name" value="CBS DOMAIN-CONTAINING PROTEIN"/>
    <property type="match status" value="1"/>
</dbReference>
<evidence type="ECO:0000256" key="1">
    <source>
        <dbReference type="ARBA" id="ARBA00023122"/>
    </source>
</evidence>
<name>A0A7W9GFN5_9ACTN</name>
<feature type="domain" description="CBS" evidence="3">
    <location>
        <begin position="75"/>
        <end position="135"/>
    </location>
</feature>
<feature type="domain" description="CBS" evidence="3">
    <location>
        <begin position="12"/>
        <end position="67"/>
    </location>
</feature>
<dbReference type="RefSeq" id="WP_185075839.1">
    <property type="nucleotide sequence ID" value="NZ_JACHMB010000001.1"/>
</dbReference>
<evidence type="ECO:0000259" key="3">
    <source>
        <dbReference type="PROSITE" id="PS51371"/>
    </source>
</evidence>
<dbReference type="PANTHER" id="PTHR43080">
    <property type="entry name" value="CBS DOMAIN-CONTAINING PROTEIN CBSX3, MITOCHONDRIAL"/>
    <property type="match status" value="1"/>
</dbReference>
<dbReference type="AlphaFoldDB" id="A0A7W9GFN5"/>
<dbReference type="Gene3D" id="3.10.580.10">
    <property type="entry name" value="CBS-domain"/>
    <property type="match status" value="2"/>
</dbReference>
<accession>A0A7W9GFN5</accession>
<sequence>MTVEMLAAEQVMSRVLVAVKPDESPLMAWELMRRADVHHLPVVEGRHVYGILTREQVALSWSGGPEEQSSRQVRMLLGCERRPVVRPDTPLARVAAAMLDAGCDAVPVVDGGGLIGLVTAHDVLLAVAGRLRPAEGSHEVVTGMFHLEPVLPPAPTAGGMT</sequence>
<dbReference type="InterPro" id="IPR046342">
    <property type="entry name" value="CBS_dom_sf"/>
</dbReference>
<dbReference type="InterPro" id="IPR051257">
    <property type="entry name" value="Diverse_CBS-Domain"/>
</dbReference>
<dbReference type="SUPFAM" id="SSF54631">
    <property type="entry name" value="CBS-domain pair"/>
    <property type="match status" value="1"/>
</dbReference>
<protein>
    <submittedName>
        <fullName evidence="4">CBS domain-containing protein</fullName>
    </submittedName>
</protein>
<evidence type="ECO:0000313" key="5">
    <source>
        <dbReference type="Proteomes" id="UP000579153"/>
    </source>
</evidence>
<comment type="caution">
    <text evidence="4">The sequence shown here is derived from an EMBL/GenBank/DDBJ whole genome shotgun (WGS) entry which is preliminary data.</text>
</comment>
<gene>
    <name evidence="4" type="ORF">HD596_009569</name>
</gene>
<keyword evidence="5" id="KW-1185">Reference proteome</keyword>
<proteinExistence type="predicted"/>
<evidence type="ECO:0000256" key="2">
    <source>
        <dbReference type="PROSITE-ProRule" id="PRU00703"/>
    </source>
</evidence>
<dbReference type="PROSITE" id="PS51371">
    <property type="entry name" value="CBS"/>
    <property type="match status" value="2"/>
</dbReference>
<dbReference type="SMART" id="SM00116">
    <property type="entry name" value="CBS"/>
    <property type="match status" value="2"/>
</dbReference>
<dbReference type="InterPro" id="IPR000644">
    <property type="entry name" value="CBS_dom"/>
</dbReference>
<dbReference type="Pfam" id="PF00571">
    <property type="entry name" value="CBS"/>
    <property type="match status" value="2"/>
</dbReference>
<dbReference type="EMBL" id="JACHMB010000001">
    <property type="protein sequence ID" value="MBB5782813.1"/>
    <property type="molecule type" value="Genomic_DNA"/>
</dbReference>
<organism evidence="4 5">
    <name type="scientific">Nonomuraea jabiensis</name>
    <dbReference type="NCBI Taxonomy" id="882448"/>
    <lineage>
        <taxon>Bacteria</taxon>
        <taxon>Bacillati</taxon>
        <taxon>Actinomycetota</taxon>
        <taxon>Actinomycetes</taxon>
        <taxon>Streptosporangiales</taxon>
        <taxon>Streptosporangiaceae</taxon>
        <taxon>Nonomuraea</taxon>
    </lineage>
</organism>